<protein>
    <submittedName>
        <fullName evidence="2">SPCC736.13 protein</fullName>
    </submittedName>
</protein>
<comment type="caution">
    <text evidence="2">The sequence shown here is derived from an EMBL/GenBank/DDBJ whole genome shotgun (WGS) entry which is preliminary data.</text>
</comment>
<reference evidence="2" key="1">
    <citation type="submission" date="2021-02" db="EMBL/GenBank/DDBJ databases">
        <authorList>
            <person name="Dougan E. K."/>
            <person name="Rhodes N."/>
            <person name="Thang M."/>
            <person name="Chan C."/>
        </authorList>
    </citation>
    <scope>NUCLEOTIDE SEQUENCE</scope>
</reference>
<organism evidence="2 3">
    <name type="scientific">Symbiodinium natans</name>
    <dbReference type="NCBI Taxonomy" id="878477"/>
    <lineage>
        <taxon>Eukaryota</taxon>
        <taxon>Sar</taxon>
        <taxon>Alveolata</taxon>
        <taxon>Dinophyceae</taxon>
        <taxon>Suessiales</taxon>
        <taxon>Symbiodiniaceae</taxon>
        <taxon>Symbiodinium</taxon>
    </lineage>
</organism>
<evidence type="ECO:0000313" key="2">
    <source>
        <dbReference type="EMBL" id="CAE7325947.1"/>
    </source>
</evidence>
<evidence type="ECO:0000313" key="3">
    <source>
        <dbReference type="Proteomes" id="UP000604046"/>
    </source>
</evidence>
<feature type="compositionally biased region" description="Polar residues" evidence="1">
    <location>
        <begin position="631"/>
        <end position="647"/>
    </location>
</feature>
<keyword evidence="3" id="KW-1185">Reference proteome</keyword>
<gene>
    <name evidence="2" type="primary">SPCC736.13</name>
    <name evidence="2" type="ORF">SNAT2548_LOCUS17062</name>
</gene>
<dbReference type="EMBL" id="CAJNDS010002100">
    <property type="protein sequence ID" value="CAE7325947.1"/>
    <property type="molecule type" value="Genomic_DNA"/>
</dbReference>
<dbReference type="InterPro" id="IPR027417">
    <property type="entry name" value="P-loop_NTPase"/>
</dbReference>
<feature type="compositionally biased region" description="Low complexity" evidence="1">
    <location>
        <begin position="493"/>
        <end position="552"/>
    </location>
</feature>
<dbReference type="SUPFAM" id="SSF52540">
    <property type="entry name" value="P-loop containing nucleoside triphosphate hydrolases"/>
    <property type="match status" value="1"/>
</dbReference>
<feature type="compositionally biased region" description="Low complexity" evidence="1">
    <location>
        <begin position="809"/>
        <end position="818"/>
    </location>
</feature>
<feature type="region of interest" description="Disordered" evidence="1">
    <location>
        <begin position="174"/>
        <end position="217"/>
    </location>
</feature>
<evidence type="ECO:0000256" key="1">
    <source>
        <dbReference type="SAM" id="MobiDB-lite"/>
    </source>
</evidence>
<sequence>MEALRLPSSPLDHLEIGVWRQLRQASSPCYVLALFLEMGQGIGPVGDTSFFRGLAKELADCHVTDIAKRLAARCRRVPLDYRDYLGGADPDGRYKKLVSSIAAQAGFSLARQKKHTILKRVVDHEGTRHQQTLTAWKTPSNRQETKRLEARVRRMDDPERFDADKLRAMAARVGRSANGATVTSPIPPVAGRRARAKPRHRDFQRASTPDRAGQSADTFADVRDPGHQSSVCSDALQCLPTSHVLPSRVGAVPTSTRVLPKRRRARRSVDVWVFAHRQSDGTHAIAAVHEEALSPQVGRLASIKSEATPTDSAAASVQPSPRRKESASSASAGPSVPPSPAAQPTSKSQAAPSPSSSPFGSIKSQVPPSPAAGPTSKSQAAPSPSSSPFGSIKSQVPPSPAAGPADASRSQAAQSPSAAPFGSVSSQVLPSPASGPVDASKSQASLSPAVGPQDSARSQALPSPGGAFGSSLPSKATLSPAVGPQDSSRSQALPSPGGSFGSSLPAKAPASPAAGSSTSQAAQSPAAGPSVPMTSQGPPSASPAGGASGQAADPWQSLRSWMGDPFGVNATQTGTDSWPAAQASSPGVGKRNSLSGKSPAAASPRFDAWPKAVGDTEPAWPDASASPVQAIAQQSPAGGKSATSTASVRLRREQEAAKRQLTSAMSSSQPDLHFLATAVHGAKSCGLDEAEPDLVQEAERKLEEAHRGASQAELRESLRAATSVVSARLNTQDPMLGEETARLRSVLTEAREAGFSPAELVQAEQTLFKASQFQQEQAAQVAADSVPQTSPFAARQATPAASPKPSLQASPARVPASPAASPAASLVASPAALPAPTSPSVPEAEQKAMQDKVSKLLQTLLAGGSAPESLRKAAEVAAAAGLAPEICAYARTAAESRSIAHEKAVAALASGSLDAVRQAKIDVELAGGPNSDLRQLVQVLEMQRAPSSSPALGPAGFRPQLDVAEMRQREEPPPQMTRTNREVYQVFSPTKVDTPLASFTYVVDTPTWTAGVYPSYEWENFTIKVYRHLQHRNVAVQPNWDRQDDRIRHDDLEVLQAVVMAAPDSSGGPLHPHLRILALFDNQYDLLDGTLVVLDEFHEVEPSIAFVAAHLPAKVHKVLVSATPSARIARLCEAEPQDYYNTGFAPPYTIRHVRWYGLSVTQALATLLYDRSNADSSDGRERCRHRGA</sequence>
<feature type="region of interest" description="Disordered" evidence="1">
    <location>
        <begin position="305"/>
        <end position="668"/>
    </location>
</feature>
<feature type="compositionally biased region" description="Low complexity" evidence="1">
    <location>
        <begin position="374"/>
        <end position="395"/>
    </location>
</feature>
<accession>A0A812P2D7</accession>
<name>A0A812P2D7_9DINO</name>
<dbReference type="Proteomes" id="UP000604046">
    <property type="component" value="Unassembled WGS sequence"/>
</dbReference>
<feature type="compositionally biased region" description="Polar residues" evidence="1">
    <location>
        <begin position="305"/>
        <end position="319"/>
    </location>
</feature>
<feature type="region of interest" description="Disordered" evidence="1">
    <location>
        <begin position="781"/>
        <end position="818"/>
    </location>
</feature>
<feature type="compositionally biased region" description="Low complexity" evidence="1">
    <location>
        <begin position="402"/>
        <end position="420"/>
    </location>
</feature>
<feature type="compositionally biased region" description="Low complexity" evidence="1">
    <location>
        <begin position="342"/>
        <end position="358"/>
    </location>
</feature>
<proteinExistence type="predicted"/>
<dbReference type="AlphaFoldDB" id="A0A812P2D7"/>
<feature type="compositionally biased region" description="Basic residues" evidence="1">
    <location>
        <begin position="192"/>
        <end position="202"/>
    </location>
</feature>